<sequence length="25" mass="3201">MHLWWFSFFPLPKDFVFSFSDFNEE</sequence>
<reference evidence="1" key="2">
    <citation type="submission" date="2015-06" db="UniProtKB">
        <authorList>
            <consortium name="EnsemblPlants"/>
        </authorList>
    </citation>
    <scope>IDENTIFICATION</scope>
</reference>
<name>A0A0E0NW34_ORYRU</name>
<dbReference type="HOGENOM" id="CLU_3419780_0_0_1"/>
<dbReference type="EnsemblPlants" id="ORUFI03G20870.1">
    <property type="protein sequence ID" value="ORUFI03G20870.1"/>
    <property type="gene ID" value="ORUFI03G20870"/>
</dbReference>
<proteinExistence type="predicted"/>
<evidence type="ECO:0000313" key="1">
    <source>
        <dbReference type="EnsemblPlants" id="ORUFI03G20870.1"/>
    </source>
</evidence>
<accession>A0A0E0NW34</accession>
<dbReference type="Proteomes" id="UP000008022">
    <property type="component" value="Unassembled WGS sequence"/>
</dbReference>
<reference evidence="2" key="1">
    <citation type="submission" date="2013-06" db="EMBL/GenBank/DDBJ databases">
        <authorList>
            <person name="Zhao Q."/>
        </authorList>
    </citation>
    <scope>NUCLEOTIDE SEQUENCE</scope>
    <source>
        <strain evidence="2">cv. W1943</strain>
    </source>
</reference>
<dbReference type="Gramene" id="ORUFI03G20870.1">
    <property type="protein sequence ID" value="ORUFI03G20870.1"/>
    <property type="gene ID" value="ORUFI03G20870"/>
</dbReference>
<evidence type="ECO:0000313" key="2">
    <source>
        <dbReference type="Proteomes" id="UP000008022"/>
    </source>
</evidence>
<organism evidence="1 2">
    <name type="scientific">Oryza rufipogon</name>
    <name type="common">Brownbeard rice</name>
    <name type="synonym">Asian wild rice</name>
    <dbReference type="NCBI Taxonomy" id="4529"/>
    <lineage>
        <taxon>Eukaryota</taxon>
        <taxon>Viridiplantae</taxon>
        <taxon>Streptophyta</taxon>
        <taxon>Embryophyta</taxon>
        <taxon>Tracheophyta</taxon>
        <taxon>Spermatophyta</taxon>
        <taxon>Magnoliopsida</taxon>
        <taxon>Liliopsida</taxon>
        <taxon>Poales</taxon>
        <taxon>Poaceae</taxon>
        <taxon>BOP clade</taxon>
        <taxon>Oryzoideae</taxon>
        <taxon>Oryzeae</taxon>
        <taxon>Oryzinae</taxon>
        <taxon>Oryza</taxon>
    </lineage>
</organism>
<dbReference type="AlphaFoldDB" id="A0A0E0NW34"/>
<protein>
    <submittedName>
        <fullName evidence="1">Uncharacterized protein</fullName>
    </submittedName>
</protein>
<keyword evidence="2" id="KW-1185">Reference proteome</keyword>